<reference evidence="1" key="1">
    <citation type="submission" date="2021-03" db="EMBL/GenBank/DDBJ databases">
        <authorList>
            <consortium name="DOE Joint Genome Institute"/>
            <person name="Ahrendt S."/>
            <person name="Looney B.P."/>
            <person name="Miyauchi S."/>
            <person name="Morin E."/>
            <person name="Drula E."/>
            <person name="Courty P.E."/>
            <person name="Chicoki N."/>
            <person name="Fauchery L."/>
            <person name="Kohler A."/>
            <person name="Kuo A."/>
            <person name="Labutti K."/>
            <person name="Pangilinan J."/>
            <person name="Lipzen A."/>
            <person name="Riley R."/>
            <person name="Andreopoulos W."/>
            <person name="He G."/>
            <person name="Johnson J."/>
            <person name="Barry K.W."/>
            <person name="Grigoriev I.V."/>
            <person name="Nagy L."/>
            <person name="Hibbett D."/>
            <person name="Henrissat B."/>
            <person name="Matheny P.B."/>
            <person name="Labbe J."/>
            <person name="Martin F."/>
        </authorList>
    </citation>
    <scope>NUCLEOTIDE SEQUENCE</scope>
    <source>
        <strain evidence="1">HHB10654</strain>
    </source>
</reference>
<proteinExistence type="predicted"/>
<dbReference type="Proteomes" id="UP000814140">
    <property type="component" value="Unassembled WGS sequence"/>
</dbReference>
<sequence>MGGRARHIGILGGDRRGIARRGGHVYQCGLYSQAMRRDPDSPTSAARDPSWSRDICSLERASYVVGWSAYGRSSKLESRTVRQGGLLGSVQIVRLERPVLINPIRIGEADRRQLPVQRNSVSCAAEARFLDGRNTAGLGRAGRELCQALPLFCRPQSKTRGSDTERAAAGSDGDQHAAGMKQSRESGTTRSRGEAMMPDAGAGRGRFRVRPWLDLNFGERCRHSCSVLAGTPRWPGKAVTV</sequence>
<protein>
    <submittedName>
        <fullName evidence="1">Uncharacterized protein</fullName>
    </submittedName>
</protein>
<accession>A0ACB8T5I0</accession>
<organism evidence="1 2">
    <name type="scientific">Artomyces pyxidatus</name>
    <dbReference type="NCBI Taxonomy" id="48021"/>
    <lineage>
        <taxon>Eukaryota</taxon>
        <taxon>Fungi</taxon>
        <taxon>Dikarya</taxon>
        <taxon>Basidiomycota</taxon>
        <taxon>Agaricomycotina</taxon>
        <taxon>Agaricomycetes</taxon>
        <taxon>Russulales</taxon>
        <taxon>Auriscalpiaceae</taxon>
        <taxon>Artomyces</taxon>
    </lineage>
</organism>
<name>A0ACB8T5I0_9AGAM</name>
<keyword evidence="2" id="KW-1185">Reference proteome</keyword>
<comment type="caution">
    <text evidence="1">The sequence shown here is derived from an EMBL/GenBank/DDBJ whole genome shotgun (WGS) entry which is preliminary data.</text>
</comment>
<evidence type="ECO:0000313" key="1">
    <source>
        <dbReference type="EMBL" id="KAI0063798.1"/>
    </source>
</evidence>
<evidence type="ECO:0000313" key="2">
    <source>
        <dbReference type="Proteomes" id="UP000814140"/>
    </source>
</evidence>
<gene>
    <name evidence="1" type="ORF">BV25DRAFT_362542</name>
</gene>
<dbReference type="EMBL" id="MU277201">
    <property type="protein sequence ID" value="KAI0063798.1"/>
    <property type="molecule type" value="Genomic_DNA"/>
</dbReference>
<reference evidence="1" key="2">
    <citation type="journal article" date="2022" name="New Phytol.">
        <title>Evolutionary transition to the ectomycorrhizal habit in the genomes of a hyperdiverse lineage of mushroom-forming fungi.</title>
        <authorList>
            <person name="Looney B."/>
            <person name="Miyauchi S."/>
            <person name="Morin E."/>
            <person name="Drula E."/>
            <person name="Courty P.E."/>
            <person name="Kohler A."/>
            <person name="Kuo A."/>
            <person name="LaButti K."/>
            <person name="Pangilinan J."/>
            <person name="Lipzen A."/>
            <person name="Riley R."/>
            <person name="Andreopoulos W."/>
            <person name="He G."/>
            <person name="Johnson J."/>
            <person name="Nolan M."/>
            <person name="Tritt A."/>
            <person name="Barry K.W."/>
            <person name="Grigoriev I.V."/>
            <person name="Nagy L.G."/>
            <person name="Hibbett D."/>
            <person name="Henrissat B."/>
            <person name="Matheny P.B."/>
            <person name="Labbe J."/>
            <person name="Martin F.M."/>
        </authorList>
    </citation>
    <scope>NUCLEOTIDE SEQUENCE</scope>
    <source>
        <strain evidence="1">HHB10654</strain>
    </source>
</reference>